<dbReference type="EMBL" id="CP050253">
    <property type="protein sequence ID" value="QIQ20744.1"/>
    <property type="molecule type" value="Genomic_DNA"/>
</dbReference>
<dbReference type="SMART" id="SM00530">
    <property type="entry name" value="HTH_XRE"/>
    <property type="match status" value="1"/>
</dbReference>
<feature type="domain" description="HTH cro/C1-type" evidence="2">
    <location>
        <begin position="18"/>
        <end position="50"/>
    </location>
</feature>
<dbReference type="InterPro" id="IPR010982">
    <property type="entry name" value="Lambda_DNA-bd_dom_sf"/>
</dbReference>
<name>A0A6G9IAJ5_9GAMM</name>
<dbReference type="InParanoid" id="A0A6G9IAJ5"/>
<keyword evidence="1" id="KW-1133">Transmembrane helix</keyword>
<dbReference type="PANTHER" id="PTHR34475">
    <property type="match status" value="1"/>
</dbReference>
<dbReference type="Proteomes" id="UP000501168">
    <property type="component" value="Chromosome"/>
</dbReference>
<organism evidence="3 4">
    <name type="scientific">Zophobihabitans entericus</name>
    <dbReference type="NCBI Taxonomy" id="1635327"/>
    <lineage>
        <taxon>Bacteria</taxon>
        <taxon>Pseudomonadati</taxon>
        <taxon>Pseudomonadota</taxon>
        <taxon>Gammaproteobacteria</taxon>
        <taxon>Orbales</taxon>
        <taxon>Orbaceae</taxon>
        <taxon>Zophobihabitans</taxon>
    </lineage>
</organism>
<dbReference type="KEGG" id="orb:IPMB12_03040"/>
<sequence length="154" mass="17564">MDETTGNEQQVVTLGERLVQLRKQANLSQDEIASRLHIRKAMIADIEEDKEINIPTVFIRGYIKAYAKAVNLPDDELKGYLGEVPTHVTAPMRNFSNKEQRKRSSKRLLVISSIILIIILGVTGFFIWQEYRREGSDITRYAPSAILQMESVES</sequence>
<feature type="transmembrane region" description="Helical" evidence="1">
    <location>
        <begin position="108"/>
        <end position="128"/>
    </location>
</feature>
<keyword evidence="4" id="KW-1185">Reference proteome</keyword>
<dbReference type="RefSeq" id="WP_166914833.1">
    <property type="nucleotide sequence ID" value="NZ_CP050253.1"/>
</dbReference>
<dbReference type="Gene3D" id="1.10.260.40">
    <property type="entry name" value="lambda repressor-like DNA-binding domains"/>
    <property type="match status" value="1"/>
</dbReference>
<evidence type="ECO:0000256" key="1">
    <source>
        <dbReference type="SAM" id="Phobius"/>
    </source>
</evidence>
<dbReference type="InterPro" id="IPR050400">
    <property type="entry name" value="Bact_Cytoskel_RodZ"/>
</dbReference>
<dbReference type="InterPro" id="IPR001387">
    <property type="entry name" value="Cro/C1-type_HTH"/>
</dbReference>
<proteinExistence type="predicted"/>
<dbReference type="AlphaFoldDB" id="A0A6G9IAJ5"/>
<dbReference type="PANTHER" id="PTHR34475:SF1">
    <property type="entry name" value="CYTOSKELETON PROTEIN RODZ"/>
    <property type="match status" value="1"/>
</dbReference>
<gene>
    <name evidence="3" type="ORF">IPMB12_03040</name>
</gene>
<evidence type="ECO:0000259" key="2">
    <source>
        <dbReference type="PROSITE" id="PS50943"/>
    </source>
</evidence>
<dbReference type="SUPFAM" id="SSF47413">
    <property type="entry name" value="lambda repressor-like DNA-binding domains"/>
    <property type="match status" value="1"/>
</dbReference>
<evidence type="ECO:0000313" key="4">
    <source>
        <dbReference type="Proteomes" id="UP000501168"/>
    </source>
</evidence>
<evidence type="ECO:0000313" key="3">
    <source>
        <dbReference type="EMBL" id="QIQ20744.1"/>
    </source>
</evidence>
<accession>A0A6G9IAJ5</accession>
<reference evidence="3 4" key="1">
    <citation type="submission" date="2020-03" db="EMBL/GenBank/DDBJ databases">
        <title>Complete genome sequence of Orbus sp. IPMB12 (BCRC 80908).</title>
        <authorList>
            <person name="Lo W.-S."/>
            <person name="Chang T.-H."/>
            <person name="Kuo C.-H."/>
        </authorList>
    </citation>
    <scope>NUCLEOTIDE SEQUENCE [LARGE SCALE GENOMIC DNA]</scope>
    <source>
        <strain evidence="3 4">IPMB12</strain>
    </source>
</reference>
<keyword evidence="1" id="KW-0472">Membrane</keyword>
<dbReference type="GO" id="GO:0003677">
    <property type="term" value="F:DNA binding"/>
    <property type="evidence" value="ECO:0007669"/>
    <property type="project" value="InterPro"/>
</dbReference>
<dbReference type="CDD" id="cd00093">
    <property type="entry name" value="HTH_XRE"/>
    <property type="match status" value="1"/>
</dbReference>
<dbReference type="PROSITE" id="PS50943">
    <property type="entry name" value="HTH_CROC1"/>
    <property type="match status" value="1"/>
</dbReference>
<dbReference type="Pfam" id="PF13413">
    <property type="entry name" value="HTH_25"/>
    <property type="match status" value="1"/>
</dbReference>
<protein>
    <submittedName>
        <fullName evidence="3">Helix-turn-helix domain-containing protein</fullName>
    </submittedName>
</protein>
<keyword evidence="1" id="KW-0812">Transmembrane</keyword>